<protein>
    <submittedName>
        <fullName evidence="4">Ribonuclease H-like domain-containing protein</fullName>
    </submittedName>
</protein>
<name>A0A6L2MJI0_TANCI</name>
<organism evidence="4">
    <name type="scientific">Tanacetum cinerariifolium</name>
    <name type="common">Dalmatian daisy</name>
    <name type="synonym">Chrysanthemum cinerariifolium</name>
    <dbReference type="NCBI Taxonomy" id="118510"/>
    <lineage>
        <taxon>Eukaryota</taxon>
        <taxon>Viridiplantae</taxon>
        <taxon>Streptophyta</taxon>
        <taxon>Embryophyta</taxon>
        <taxon>Tracheophyta</taxon>
        <taxon>Spermatophyta</taxon>
        <taxon>Magnoliopsida</taxon>
        <taxon>eudicotyledons</taxon>
        <taxon>Gunneridae</taxon>
        <taxon>Pentapetalae</taxon>
        <taxon>asterids</taxon>
        <taxon>campanulids</taxon>
        <taxon>Asterales</taxon>
        <taxon>Asteraceae</taxon>
        <taxon>Asteroideae</taxon>
        <taxon>Anthemideae</taxon>
        <taxon>Anthemidinae</taxon>
        <taxon>Tanacetum</taxon>
    </lineage>
</organism>
<keyword evidence="1" id="KW-0175">Coiled coil</keyword>
<evidence type="ECO:0000313" key="4">
    <source>
        <dbReference type="EMBL" id="GEU73407.1"/>
    </source>
</evidence>
<evidence type="ECO:0000259" key="3">
    <source>
        <dbReference type="Pfam" id="PF07727"/>
    </source>
</evidence>
<accession>A0A6L2MJI0</accession>
<evidence type="ECO:0000256" key="2">
    <source>
        <dbReference type="SAM" id="MobiDB-lite"/>
    </source>
</evidence>
<dbReference type="Pfam" id="PF07727">
    <property type="entry name" value="RVT_2"/>
    <property type="match status" value="1"/>
</dbReference>
<feature type="compositionally biased region" description="Basic and acidic residues" evidence="2">
    <location>
        <begin position="454"/>
        <end position="467"/>
    </location>
</feature>
<dbReference type="AlphaFoldDB" id="A0A6L2MJI0"/>
<gene>
    <name evidence="4" type="ORF">Tci_045385</name>
</gene>
<sequence length="676" mass="76718">MVDYSLWEVIENGNAPLITQVVKGVETIISLATAEEKAQRRRDGFKVAVAMLTMRAMRFLKNTRRKFFMNELQEVKISSTRRIVHIETPTSSALVSCDGLRGYDWSDQAEEGPTNFALMAYYSTSSNSEVSTDSNCSSSCLENTKMLKEQNQQLLKDLRTSKINVITYKTGLESLEARLLVYKKNESVYEEDIKLLKREIHLREVAITELRRKLELAQKQKDEIQLIVEKVENSSKNLSKLLDCQITDKCKTGLGYNAIPPPYTGKFLPPKPNLSSLEEFVNKSKVSEPILKKPIVETSEAKASANKPKVGNLQQDLQDKGVIDSGYSRYMIGNMSHLTDYDEIDGGYVAFGGNPKGGKITSRGKFNGKANEEFFVRYSLNSKAFRVFNNRTRIVEENLYIKFSENTPNIAGSGPNWLFYIDALTKSMNYKPVITGNQSNGNAGTKACDDAGDDEKKVDEDPRQESECIDKEKEDNVNNTNNVNAVGTNEVNVVGSNINNELPFDHEMPALEDISTSNFSRDHEVDDEEADINHLDTSIQMDVKSAFVYRKIEKEVYVCQPLGFEDLDFPDKVYKVEKALYGLHQAPRAWYETLSTYLLDNGFHIKKIDKTLFIRRHKDDILLFQVYVDDIIFGSTKKELCNTFKKMMHEKFQMSSMGELTFFLGLQVKQNVGARL</sequence>
<comment type="caution">
    <text evidence="4">The sequence shown here is derived from an EMBL/GenBank/DDBJ whole genome shotgun (WGS) entry which is preliminary data.</text>
</comment>
<dbReference type="EMBL" id="BKCJ010006683">
    <property type="protein sequence ID" value="GEU73407.1"/>
    <property type="molecule type" value="Genomic_DNA"/>
</dbReference>
<reference evidence="4" key="1">
    <citation type="journal article" date="2019" name="Sci. Rep.">
        <title>Draft genome of Tanacetum cinerariifolium, the natural source of mosquito coil.</title>
        <authorList>
            <person name="Yamashiro T."/>
            <person name="Shiraishi A."/>
            <person name="Satake H."/>
            <person name="Nakayama K."/>
        </authorList>
    </citation>
    <scope>NUCLEOTIDE SEQUENCE</scope>
</reference>
<feature type="region of interest" description="Disordered" evidence="2">
    <location>
        <begin position="435"/>
        <end position="467"/>
    </location>
</feature>
<dbReference type="InterPro" id="IPR043502">
    <property type="entry name" value="DNA/RNA_pol_sf"/>
</dbReference>
<proteinExistence type="predicted"/>
<dbReference type="InterPro" id="IPR013103">
    <property type="entry name" value="RVT_2"/>
</dbReference>
<feature type="coiled-coil region" evidence="1">
    <location>
        <begin position="207"/>
        <end position="234"/>
    </location>
</feature>
<dbReference type="SUPFAM" id="SSF56672">
    <property type="entry name" value="DNA/RNA polymerases"/>
    <property type="match status" value="1"/>
</dbReference>
<evidence type="ECO:0000256" key="1">
    <source>
        <dbReference type="SAM" id="Coils"/>
    </source>
</evidence>
<feature type="domain" description="Reverse transcriptase Ty1/copia-type" evidence="3">
    <location>
        <begin position="540"/>
        <end position="673"/>
    </location>
</feature>